<dbReference type="Proteomes" id="UP000760860">
    <property type="component" value="Unassembled WGS sequence"/>
</dbReference>
<dbReference type="Proteomes" id="UP000736787">
    <property type="component" value="Unassembled WGS sequence"/>
</dbReference>
<evidence type="ECO:0000313" key="5">
    <source>
        <dbReference type="EMBL" id="KAG3223106.1"/>
    </source>
</evidence>
<dbReference type="EMBL" id="RCMG01000049">
    <property type="protein sequence ID" value="KAG2865933.1"/>
    <property type="molecule type" value="Genomic_DNA"/>
</dbReference>
<evidence type="ECO:0000313" key="6">
    <source>
        <dbReference type="EMBL" id="RAW37286.1"/>
    </source>
</evidence>
<evidence type="ECO:0000313" key="3">
    <source>
        <dbReference type="EMBL" id="KAG2949984.1"/>
    </source>
</evidence>
<reference evidence="6 7" key="1">
    <citation type="submission" date="2018-01" db="EMBL/GenBank/DDBJ databases">
        <title>Draft genome of the strawberry crown rot pathogen Phytophthora cactorum.</title>
        <authorList>
            <person name="Armitage A.D."/>
            <person name="Lysoe E."/>
            <person name="Nellist C.F."/>
            <person name="Harrison R.J."/>
            <person name="Brurberg M.B."/>
        </authorList>
    </citation>
    <scope>NUCLEOTIDE SEQUENCE [LARGE SCALE GENOMIC DNA]</scope>
    <source>
        <strain evidence="6 7">10300</strain>
    </source>
</reference>
<dbReference type="Proteomes" id="UP000251314">
    <property type="component" value="Unassembled WGS sequence"/>
</dbReference>
<proteinExistence type="predicted"/>
<dbReference type="Pfam" id="PF11369">
    <property type="entry name" value="DUF3160"/>
    <property type="match status" value="1"/>
</dbReference>
<dbReference type="Proteomes" id="UP000735874">
    <property type="component" value="Unassembled WGS sequence"/>
</dbReference>
<evidence type="ECO:0000313" key="1">
    <source>
        <dbReference type="EMBL" id="KAG2865933.1"/>
    </source>
</evidence>
<dbReference type="VEuPathDB" id="FungiDB:PC110_g6461"/>
<dbReference type="Proteomes" id="UP000774804">
    <property type="component" value="Unassembled WGS sequence"/>
</dbReference>
<evidence type="ECO:0000313" key="4">
    <source>
        <dbReference type="EMBL" id="KAG2989197.1"/>
    </source>
</evidence>
<organism evidence="6 7">
    <name type="scientific">Phytophthora cactorum</name>
    <dbReference type="NCBI Taxonomy" id="29920"/>
    <lineage>
        <taxon>Eukaryota</taxon>
        <taxon>Sar</taxon>
        <taxon>Stramenopiles</taxon>
        <taxon>Oomycota</taxon>
        <taxon>Peronosporomycetes</taxon>
        <taxon>Peronosporales</taxon>
        <taxon>Peronosporaceae</taxon>
        <taxon>Phytophthora</taxon>
    </lineage>
</organism>
<comment type="caution">
    <text evidence="6">The sequence shown here is derived from an EMBL/GenBank/DDBJ whole genome shotgun (WGS) entry which is preliminary data.</text>
</comment>
<dbReference type="EMBL" id="RCMK01000079">
    <property type="protein sequence ID" value="KAG2949984.1"/>
    <property type="molecule type" value="Genomic_DNA"/>
</dbReference>
<accession>A0A329SMW3</accession>
<keyword evidence="7" id="KW-1185">Reference proteome</keyword>
<dbReference type="AlphaFoldDB" id="A0A329SMW3"/>
<gene>
    <name evidence="6" type="ORF">PC110_g6461</name>
    <name evidence="1" type="ORF">PC113_g3278</name>
    <name evidence="2" type="ORF">PC115_g2708</name>
    <name evidence="3" type="ORF">PC117_g4788</name>
    <name evidence="4" type="ORF">PC118_g6292</name>
    <name evidence="5" type="ORF">PC129_g6197</name>
</gene>
<dbReference type="OrthoDB" id="97883at2759"/>
<evidence type="ECO:0000313" key="2">
    <source>
        <dbReference type="EMBL" id="KAG2940198.1"/>
    </source>
</evidence>
<reference evidence="1" key="2">
    <citation type="submission" date="2018-10" db="EMBL/GenBank/DDBJ databases">
        <title>Effector identification in a new, highly contiguous assembly of the strawberry crown rot pathogen Phytophthora cactorum.</title>
        <authorList>
            <person name="Armitage A.D."/>
            <person name="Nellist C.F."/>
            <person name="Bates H."/>
            <person name="Vickerstaff R.J."/>
            <person name="Harrison R.J."/>
        </authorList>
    </citation>
    <scope>NUCLEOTIDE SEQUENCE</scope>
    <source>
        <strain evidence="1">15-7</strain>
        <strain evidence="2">4032</strain>
        <strain evidence="3">4040</strain>
        <strain evidence="4">P415</strain>
        <strain evidence="5">P421</strain>
    </source>
</reference>
<dbReference type="InterPro" id="IPR022601">
    <property type="entry name" value="DUF3160"/>
</dbReference>
<sequence>MQAKSFGEIDYRLYTDDLSVFMTADSILHAWHRSFDSFLADLETGFLVKDGADTTEKPI</sequence>
<dbReference type="EMBL" id="RCMV01000156">
    <property type="protein sequence ID" value="KAG3223106.1"/>
    <property type="molecule type" value="Genomic_DNA"/>
</dbReference>
<protein>
    <submittedName>
        <fullName evidence="6">Uncharacterized protein</fullName>
    </submittedName>
</protein>
<dbReference type="EMBL" id="MJFZ01000116">
    <property type="protein sequence ID" value="RAW37286.1"/>
    <property type="molecule type" value="Genomic_DNA"/>
</dbReference>
<dbReference type="Proteomes" id="UP000697107">
    <property type="component" value="Unassembled WGS sequence"/>
</dbReference>
<dbReference type="EMBL" id="RCMI01000041">
    <property type="protein sequence ID" value="KAG2940198.1"/>
    <property type="molecule type" value="Genomic_DNA"/>
</dbReference>
<name>A0A329SMW3_9STRA</name>
<evidence type="ECO:0000313" key="7">
    <source>
        <dbReference type="Proteomes" id="UP000251314"/>
    </source>
</evidence>
<dbReference type="EMBL" id="RCML01000138">
    <property type="protein sequence ID" value="KAG2989197.1"/>
    <property type="molecule type" value="Genomic_DNA"/>
</dbReference>